<sequence length="137" mass="15688">MDGFVDFNRTWNYYKHGFSNLVGEFWLGLDKINHLTQDKTKNMLRMRLFPLIISILKKISNLVPGIEILLIVLKKKAEAGADATVSFDSLNPHKDLIFGAWDRDPAYCAQKRGGDWWYGSSSACAVWSNLNGMYPHY</sequence>
<dbReference type="PANTHER" id="PTHR19143">
    <property type="entry name" value="FIBRINOGEN/TENASCIN/ANGIOPOEITIN"/>
    <property type="match status" value="1"/>
</dbReference>
<keyword evidence="3" id="KW-1185">Reference proteome</keyword>
<reference evidence="2 3" key="1">
    <citation type="submission" date="2022-05" db="EMBL/GenBank/DDBJ databases">
        <authorList>
            <consortium name="Genoscope - CEA"/>
            <person name="William W."/>
        </authorList>
    </citation>
    <scope>NUCLEOTIDE SEQUENCE [LARGE SCALE GENOMIC DNA]</scope>
</reference>
<gene>
    <name evidence="2" type="ORF">PMEA_00032772</name>
</gene>
<dbReference type="SMART" id="SM00186">
    <property type="entry name" value="FBG"/>
    <property type="match status" value="1"/>
</dbReference>
<evidence type="ECO:0000313" key="3">
    <source>
        <dbReference type="Proteomes" id="UP001159428"/>
    </source>
</evidence>
<organism evidence="2 3">
    <name type="scientific">Pocillopora meandrina</name>
    <dbReference type="NCBI Taxonomy" id="46732"/>
    <lineage>
        <taxon>Eukaryota</taxon>
        <taxon>Metazoa</taxon>
        <taxon>Cnidaria</taxon>
        <taxon>Anthozoa</taxon>
        <taxon>Hexacorallia</taxon>
        <taxon>Scleractinia</taxon>
        <taxon>Astrocoeniina</taxon>
        <taxon>Pocilloporidae</taxon>
        <taxon>Pocillopora</taxon>
    </lineage>
</organism>
<dbReference type="EMBL" id="CALNXJ010000078">
    <property type="protein sequence ID" value="CAH3160996.1"/>
    <property type="molecule type" value="Genomic_DNA"/>
</dbReference>
<feature type="domain" description="Fibrinogen C-terminal" evidence="1">
    <location>
        <begin position="1"/>
        <end position="137"/>
    </location>
</feature>
<dbReference type="InterPro" id="IPR002181">
    <property type="entry name" value="Fibrinogen_a/b/g_C_dom"/>
</dbReference>
<dbReference type="Pfam" id="PF00147">
    <property type="entry name" value="Fibrinogen_C"/>
    <property type="match status" value="1"/>
</dbReference>
<dbReference type="PROSITE" id="PS51406">
    <property type="entry name" value="FIBRINOGEN_C_2"/>
    <property type="match status" value="1"/>
</dbReference>
<dbReference type="Proteomes" id="UP001159428">
    <property type="component" value="Unassembled WGS sequence"/>
</dbReference>
<protein>
    <recommendedName>
        <fullName evidence="1">Fibrinogen C-terminal domain-containing protein</fullName>
    </recommendedName>
</protein>
<dbReference type="SUPFAM" id="SSF56496">
    <property type="entry name" value="Fibrinogen C-terminal domain-like"/>
    <property type="match status" value="2"/>
</dbReference>
<evidence type="ECO:0000259" key="1">
    <source>
        <dbReference type="PROSITE" id="PS51406"/>
    </source>
</evidence>
<dbReference type="InterPro" id="IPR050373">
    <property type="entry name" value="Fibrinogen_C-term_domain"/>
</dbReference>
<comment type="caution">
    <text evidence="2">The sequence shown here is derived from an EMBL/GenBank/DDBJ whole genome shotgun (WGS) entry which is preliminary data.</text>
</comment>
<dbReference type="InterPro" id="IPR014716">
    <property type="entry name" value="Fibrinogen_a/b/g_C_1"/>
</dbReference>
<dbReference type="GO" id="GO:0005615">
    <property type="term" value="C:extracellular space"/>
    <property type="evidence" value="ECO:0007669"/>
    <property type="project" value="TreeGrafter"/>
</dbReference>
<dbReference type="Gene3D" id="4.10.530.10">
    <property type="entry name" value="Gamma-fibrinogen Carboxyl Terminal Fragment, domain 2"/>
    <property type="match status" value="1"/>
</dbReference>
<name>A0AAU9XWS2_9CNID</name>
<dbReference type="InterPro" id="IPR036056">
    <property type="entry name" value="Fibrinogen-like_C"/>
</dbReference>
<dbReference type="AlphaFoldDB" id="A0AAU9XWS2"/>
<proteinExistence type="predicted"/>
<evidence type="ECO:0000313" key="2">
    <source>
        <dbReference type="EMBL" id="CAH3160996.1"/>
    </source>
</evidence>
<dbReference type="Gene3D" id="3.90.215.10">
    <property type="entry name" value="Gamma Fibrinogen, chain A, domain 1"/>
    <property type="match status" value="1"/>
</dbReference>
<accession>A0AAU9XWS2</accession>